<keyword evidence="7" id="KW-0449">Lipoprotein</keyword>
<evidence type="ECO:0000256" key="2">
    <source>
        <dbReference type="ARBA" id="ARBA00007886"/>
    </source>
</evidence>
<dbReference type="InterPro" id="IPR008844">
    <property type="entry name" value="Spore_GerAC-like"/>
</dbReference>
<evidence type="ECO:0000256" key="3">
    <source>
        <dbReference type="ARBA" id="ARBA00022544"/>
    </source>
</evidence>
<dbReference type="AlphaFoldDB" id="A0A1E8AZG2"/>
<keyword evidence="3" id="KW-0309">Germination</keyword>
<evidence type="ECO:0000256" key="6">
    <source>
        <dbReference type="ARBA" id="ARBA00023139"/>
    </source>
</evidence>
<keyword evidence="6" id="KW-0564">Palmitate</keyword>
<dbReference type="Gene3D" id="3.30.300.210">
    <property type="entry name" value="Nutrient germinant receptor protein C, domain 3"/>
    <property type="match status" value="1"/>
</dbReference>
<evidence type="ECO:0000256" key="5">
    <source>
        <dbReference type="ARBA" id="ARBA00023136"/>
    </source>
</evidence>
<evidence type="ECO:0000259" key="8">
    <source>
        <dbReference type="Pfam" id="PF05504"/>
    </source>
</evidence>
<dbReference type="Pfam" id="PF25198">
    <property type="entry name" value="Spore_GerAC_N"/>
    <property type="match status" value="1"/>
</dbReference>
<dbReference type="PANTHER" id="PTHR35789">
    <property type="entry name" value="SPORE GERMINATION PROTEIN B3"/>
    <property type="match status" value="1"/>
</dbReference>
<dbReference type="InterPro" id="IPR057336">
    <property type="entry name" value="GerAC_N"/>
</dbReference>
<dbReference type="PROSITE" id="PS51257">
    <property type="entry name" value="PROKAR_LIPOPROTEIN"/>
    <property type="match status" value="1"/>
</dbReference>
<reference evidence="10 11" key="1">
    <citation type="submission" date="2016-05" db="EMBL/GenBank/DDBJ databases">
        <title>Bacillus thuringiensis and Bacillus weihenstephanensis as novel biocontrol agents of wilt causing Verticillium species.</title>
        <authorList>
            <person name="Hollensteiner J."/>
            <person name="Wemheuer F."/>
            <person name="Harting R."/>
            <person name="Kolarzyk A."/>
            <person name="Diaz-Valerio S."/>
            <person name="Poehlein A."/>
            <person name="Brzuszkiewicz E."/>
            <person name="Nesemann K."/>
            <person name="Braus-Stromeyer S."/>
            <person name="Braus G."/>
            <person name="Daniel R."/>
            <person name="Liesegang H."/>
        </authorList>
    </citation>
    <scope>NUCLEOTIDE SEQUENCE [LARGE SCALE GENOMIC DNA]</scope>
    <source>
        <strain evidence="10 11">GOE8</strain>
    </source>
</reference>
<keyword evidence="5" id="KW-0472">Membrane</keyword>
<evidence type="ECO:0000256" key="1">
    <source>
        <dbReference type="ARBA" id="ARBA00004635"/>
    </source>
</evidence>
<accession>A0A1E8AZG2</accession>
<evidence type="ECO:0000313" key="11">
    <source>
        <dbReference type="Proteomes" id="UP000175706"/>
    </source>
</evidence>
<gene>
    <name evidence="10" type="ORF">BWGOE8_55630</name>
</gene>
<proteinExistence type="inferred from homology"/>
<dbReference type="PATRIC" id="fig|86662.25.peg.5706"/>
<evidence type="ECO:0000256" key="7">
    <source>
        <dbReference type="ARBA" id="ARBA00023288"/>
    </source>
</evidence>
<evidence type="ECO:0000259" key="9">
    <source>
        <dbReference type="Pfam" id="PF25198"/>
    </source>
</evidence>
<dbReference type="Proteomes" id="UP000175706">
    <property type="component" value="Unassembled WGS sequence"/>
</dbReference>
<dbReference type="RefSeq" id="WP_070146086.1">
    <property type="nucleotide sequence ID" value="NZ_LXLT01000077.1"/>
</dbReference>
<keyword evidence="4" id="KW-0732">Signal</keyword>
<dbReference type="GO" id="GO:0016020">
    <property type="term" value="C:membrane"/>
    <property type="evidence" value="ECO:0007669"/>
    <property type="project" value="UniProtKB-SubCell"/>
</dbReference>
<dbReference type="InterPro" id="IPR038501">
    <property type="entry name" value="Spore_GerAC_C_sf"/>
</dbReference>
<comment type="subcellular location">
    <subcellularLocation>
        <location evidence="1">Membrane</location>
        <topology evidence="1">Lipid-anchor</topology>
    </subcellularLocation>
</comment>
<sequence length="359" mass="40826">MKQWVFFLIFSVLLTGCAKTKIVDDIDLIQVASYDLEAEDKIRGTFAISAYTSSGGGQTKIYSASGKSSKEILARASEKSSGPLELGQLRVIIFDKKLAKKGMQEILETMNRNPSIGNAIYLAIANENGDALLKGNYSKEKGVSTYLSSLIEQNVKNGVQPKTNFYLFLNQLYDDARDSYLPLISKKGNLLELTGVVLFKRYRMVDTLSFKDLFIFKVLTDKFRGGTYQFRLPGFSDNYATIENIKSETKYKMKGNSQNPFIDAHIQVKGEIQELTKTKNLDNAKEIRKLEKIMENEIEKKATKLIKRFINKGTDPIGLRKFGRTQTNRWNDKEWEKSYKHLRFHITADVKIIQSGVTE</sequence>
<dbReference type="InterPro" id="IPR046953">
    <property type="entry name" value="Spore_GerAC-like_C"/>
</dbReference>
<evidence type="ECO:0000256" key="4">
    <source>
        <dbReference type="ARBA" id="ARBA00022729"/>
    </source>
</evidence>
<dbReference type="EMBL" id="LXLT01000077">
    <property type="protein sequence ID" value="OFD70570.1"/>
    <property type="molecule type" value="Genomic_DNA"/>
</dbReference>
<comment type="similarity">
    <text evidence="2">Belongs to the GerABKC lipoprotein family.</text>
</comment>
<evidence type="ECO:0000313" key="10">
    <source>
        <dbReference type="EMBL" id="OFD70570.1"/>
    </source>
</evidence>
<dbReference type="NCBIfam" id="TIGR02887">
    <property type="entry name" value="spore_ger_x_C"/>
    <property type="match status" value="1"/>
</dbReference>
<name>A0A1E8AZG2_BACMY</name>
<feature type="domain" description="Spore germination GerAC-like C-terminal" evidence="8">
    <location>
        <begin position="194"/>
        <end position="356"/>
    </location>
</feature>
<feature type="domain" description="Spore germination protein N-terminal" evidence="9">
    <location>
        <begin position="21"/>
        <end position="185"/>
    </location>
</feature>
<dbReference type="GO" id="GO:0009847">
    <property type="term" value="P:spore germination"/>
    <property type="evidence" value="ECO:0007669"/>
    <property type="project" value="InterPro"/>
</dbReference>
<dbReference type="Pfam" id="PF05504">
    <property type="entry name" value="Spore_GerAC"/>
    <property type="match status" value="1"/>
</dbReference>
<dbReference type="PANTHER" id="PTHR35789:SF1">
    <property type="entry name" value="SPORE GERMINATION PROTEIN B3"/>
    <property type="match status" value="1"/>
</dbReference>
<protein>
    <submittedName>
        <fullName evidence="10">Germination protein GerHC</fullName>
    </submittedName>
</protein>
<comment type="caution">
    <text evidence="10">The sequence shown here is derived from an EMBL/GenBank/DDBJ whole genome shotgun (WGS) entry which is preliminary data.</text>
</comment>
<organism evidence="10 11">
    <name type="scientific">Bacillus mycoides</name>
    <dbReference type="NCBI Taxonomy" id="1405"/>
    <lineage>
        <taxon>Bacteria</taxon>
        <taxon>Bacillati</taxon>
        <taxon>Bacillota</taxon>
        <taxon>Bacilli</taxon>
        <taxon>Bacillales</taxon>
        <taxon>Bacillaceae</taxon>
        <taxon>Bacillus</taxon>
        <taxon>Bacillus cereus group</taxon>
    </lineage>
</organism>